<evidence type="ECO:0000256" key="7">
    <source>
        <dbReference type="SAM" id="Phobius"/>
    </source>
</evidence>
<keyword evidence="4 7" id="KW-0472">Membrane</keyword>
<evidence type="ECO:0000313" key="9">
    <source>
        <dbReference type="EMBL" id="CEL05055.1"/>
    </source>
</evidence>
<feature type="transmembrane region" description="Helical" evidence="7">
    <location>
        <begin position="101"/>
        <end position="121"/>
    </location>
</feature>
<name>A0A0U5G655_ASPCI</name>
<evidence type="ECO:0000313" key="10">
    <source>
        <dbReference type="Proteomes" id="UP000054771"/>
    </source>
</evidence>
<dbReference type="PANTHER" id="PTHR33048:SF47">
    <property type="entry name" value="INTEGRAL MEMBRANE PROTEIN-RELATED"/>
    <property type="match status" value="1"/>
</dbReference>
<comment type="similarity">
    <text evidence="5">Belongs to the SAT4 family.</text>
</comment>
<dbReference type="Pfam" id="PF20684">
    <property type="entry name" value="Fung_rhodopsin"/>
    <property type="match status" value="1"/>
</dbReference>
<keyword evidence="2 7" id="KW-0812">Transmembrane</keyword>
<dbReference type="EMBL" id="CDMC01000004">
    <property type="protein sequence ID" value="CEL05055.1"/>
    <property type="molecule type" value="Genomic_DNA"/>
</dbReference>
<comment type="subcellular location">
    <subcellularLocation>
        <location evidence="1">Membrane</location>
        <topology evidence="1">Multi-pass membrane protein</topology>
    </subcellularLocation>
</comment>
<feature type="region of interest" description="Disordered" evidence="6">
    <location>
        <begin position="188"/>
        <end position="226"/>
    </location>
</feature>
<dbReference type="Proteomes" id="UP000054771">
    <property type="component" value="Unassembled WGS sequence"/>
</dbReference>
<evidence type="ECO:0000256" key="2">
    <source>
        <dbReference type="ARBA" id="ARBA00022692"/>
    </source>
</evidence>
<protein>
    <recommendedName>
        <fullName evidence="8">Rhodopsin domain-containing protein</fullName>
    </recommendedName>
</protein>
<feature type="transmembrane region" description="Helical" evidence="7">
    <location>
        <begin position="20"/>
        <end position="38"/>
    </location>
</feature>
<dbReference type="AlphaFoldDB" id="A0A0U5G655"/>
<evidence type="ECO:0000256" key="3">
    <source>
        <dbReference type="ARBA" id="ARBA00022989"/>
    </source>
</evidence>
<evidence type="ECO:0000256" key="1">
    <source>
        <dbReference type="ARBA" id="ARBA00004141"/>
    </source>
</evidence>
<feature type="domain" description="Rhodopsin" evidence="8">
    <location>
        <begin position="2"/>
        <end position="161"/>
    </location>
</feature>
<dbReference type="PANTHER" id="PTHR33048">
    <property type="entry name" value="PTH11-LIKE INTEGRAL MEMBRANE PROTEIN (AFU_ORTHOLOGUE AFUA_5G11245)"/>
    <property type="match status" value="1"/>
</dbReference>
<sequence length="226" mass="24867">MAFLLFYLRLASKTSYTYSVYATMVLNLLIAVALWLLYCLQCRPLPAFWNSAAYPDATCLDTSVTYYVPVSLNIMTDFIILFLPIRPLWNIQASLSRRLGVIAVVTVGGVAVVVSCLRIIVLHEFAANPDFSYILGKMVIISAVELDVAIMAANAPSLKAVWLKHVSGSLSEYMSSIALSSLSRKQRAAPSEPSVIRHRATPKNNFDLPDSSSMNNLVEPSGTRET</sequence>
<keyword evidence="3 7" id="KW-1133">Transmembrane helix</keyword>
<organism evidence="9 10">
    <name type="scientific">Aspergillus calidoustus</name>
    <dbReference type="NCBI Taxonomy" id="454130"/>
    <lineage>
        <taxon>Eukaryota</taxon>
        <taxon>Fungi</taxon>
        <taxon>Dikarya</taxon>
        <taxon>Ascomycota</taxon>
        <taxon>Pezizomycotina</taxon>
        <taxon>Eurotiomycetes</taxon>
        <taxon>Eurotiomycetidae</taxon>
        <taxon>Eurotiales</taxon>
        <taxon>Aspergillaceae</taxon>
        <taxon>Aspergillus</taxon>
        <taxon>Aspergillus subgen. Nidulantes</taxon>
    </lineage>
</organism>
<evidence type="ECO:0000259" key="8">
    <source>
        <dbReference type="Pfam" id="PF20684"/>
    </source>
</evidence>
<evidence type="ECO:0000256" key="4">
    <source>
        <dbReference type="ARBA" id="ARBA00023136"/>
    </source>
</evidence>
<dbReference type="OMA" id="LAFMTIN"/>
<dbReference type="InterPro" id="IPR049326">
    <property type="entry name" value="Rhodopsin_dom_fungi"/>
</dbReference>
<evidence type="ECO:0000256" key="5">
    <source>
        <dbReference type="ARBA" id="ARBA00038359"/>
    </source>
</evidence>
<gene>
    <name evidence="9" type="ORF">ASPCAL06176</name>
</gene>
<proteinExistence type="inferred from homology"/>
<accession>A0A0U5G655</accession>
<dbReference type="InterPro" id="IPR052337">
    <property type="entry name" value="SAT4-like"/>
</dbReference>
<evidence type="ECO:0000256" key="6">
    <source>
        <dbReference type="SAM" id="MobiDB-lite"/>
    </source>
</evidence>
<dbReference type="OrthoDB" id="5329176at2759"/>
<dbReference type="GO" id="GO:0016020">
    <property type="term" value="C:membrane"/>
    <property type="evidence" value="ECO:0007669"/>
    <property type="project" value="UniProtKB-SubCell"/>
</dbReference>
<reference evidence="10" key="1">
    <citation type="journal article" date="2016" name="Genome Announc.">
        <title>Draft genome sequences of fungus Aspergillus calidoustus.</title>
        <authorList>
            <person name="Horn F."/>
            <person name="Linde J."/>
            <person name="Mattern D.J."/>
            <person name="Walther G."/>
            <person name="Guthke R."/>
            <person name="Scherlach K."/>
            <person name="Martin K."/>
            <person name="Brakhage A.A."/>
            <person name="Petzke L."/>
            <person name="Valiante V."/>
        </authorList>
    </citation>
    <scope>NUCLEOTIDE SEQUENCE [LARGE SCALE GENOMIC DNA]</scope>
    <source>
        <strain evidence="10">SF006504</strain>
    </source>
</reference>
<feature type="transmembrane region" description="Helical" evidence="7">
    <location>
        <begin position="66"/>
        <end position="89"/>
    </location>
</feature>
<keyword evidence="10" id="KW-1185">Reference proteome</keyword>